<dbReference type="InterPro" id="IPR050661">
    <property type="entry name" value="BglG_antiterminators"/>
</dbReference>
<feature type="domain" description="PTS EIIB type-2" evidence="7">
    <location>
        <begin position="426"/>
        <end position="515"/>
    </location>
</feature>
<dbReference type="PROSITE" id="PS51094">
    <property type="entry name" value="PTS_EIIA_TYPE_2"/>
    <property type="match status" value="1"/>
</dbReference>
<reference evidence="9 10" key="1">
    <citation type="submission" date="2017-07" db="EMBL/GenBank/DDBJ databases">
        <title>Paenibacillus herberti R33 genome sequencing and assembly.</title>
        <authorList>
            <person name="Su W."/>
        </authorList>
    </citation>
    <scope>NUCLEOTIDE SEQUENCE [LARGE SCALE GENOMIC DNA]</scope>
    <source>
        <strain evidence="9 10">R33</strain>
    </source>
</reference>
<evidence type="ECO:0000256" key="3">
    <source>
        <dbReference type="ARBA" id="ARBA00023015"/>
    </source>
</evidence>
<evidence type="ECO:0000259" key="7">
    <source>
        <dbReference type="PROSITE" id="PS51099"/>
    </source>
</evidence>
<feature type="region of interest" description="Disordered" evidence="5">
    <location>
        <begin position="509"/>
        <end position="576"/>
    </location>
</feature>
<dbReference type="SUPFAM" id="SSF55804">
    <property type="entry name" value="Phoshotransferase/anion transport protein"/>
    <property type="match status" value="1"/>
</dbReference>
<evidence type="ECO:0000313" key="10">
    <source>
        <dbReference type="Proteomes" id="UP000215145"/>
    </source>
</evidence>
<keyword evidence="2" id="KW-0677">Repeat</keyword>
<dbReference type="GO" id="GO:0008982">
    <property type="term" value="F:protein-N(PI)-phosphohistidine-sugar phosphotransferase activity"/>
    <property type="evidence" value="ECO:0007669"/>
    <property type="project" value="InterPro"/>
</dbReference>
<evidence type="ECO:0000259" key="8">
    <source>
        <dbReference type="PROSITE" id="PS51372"/>
    </source>
</evidence>
<dbReference type="Gene3D" id="1.10.10.10">
    <property type="entry name" value="Winged helix-like DNA-binding domain superfamily/Winged helix DNA-binding domain"/>
    <property type="match status" value="2"/>
</dbReference>
<evidence type="ECO:0000256" key="4">
    <source>
        <dbReference type="ARBA" id="ARBA00023163"/>
    </source>
</evidence>
<dbReference type="Pfam" id="PF00874">
    <property type="entry name" value="PRD"/>
    <property type="match status" value="1"/>
</dbReference>
<dbReference type="InterPro" id="IPR002178">
    <property type="entry name" value="PTS_EIIA_type-2_dom"/>
</dbReference>
<dbReference type="SUPFAM" id="SSF63520">
    <property type="entry name" value="PTS-regulatory domain, PRD"/>
    <property type="match status" value="1"/>
</dbReference>
<dbReference type="PROSITE" id="PS51372">
    <property type="entry name" value="PRD_2"/>
    <property type="match status" value="1"/>
</dbReference>
<evidence type="ECO:0000313" key="9">
    <source>
        <dbReference type="EMBL" id="OXM17057.1"/>
    </source>
</evidence>
<dbReference type="InterPro" id="IPR036390">
    <property type="entry name" value="WH_DNA-bd_sf"/>
</dbReference>
<dbReference type="CDD" id="cd05568">
    <property type="entry name" value="PTS_IIB_bgl_like"/>
    <property type="match status" value="1"/>
</dbReference>
<dbReference type="SUPFAM" id="SSF52794">
    <property type="entry name" value="PTS system IIB component-like"/>
    <property type="match status" value="1"/>
</dbReference>
<feature type="domain" description="PRD" evidence="8">
    <location>
        <begin position="317"/>
        <end position="422"/>
    </location>
</feature>
<gene>
    <name evidence="9" type="ORF">CGZ75_10635</name>
</gene>
<dbReference type="Pfam" id="PF08279">
    <property type="entry name" value="HTH_11"/>
    <property type="match status" value="1"/>
</dbReference>
<evidence type="ECO:0000259" key="6">
    <source>
        <dbReference type="PROSITE" id="PS51094"/>
    </source>
</evidence>
<dbReference type="Pfam" id="PF00359">
    <property type="entry name" value="PTS_EIIA_2"/>
    <property type="match status" value="1"/>
</dbReference>
<protein>
    <submittedName>
        <fullName evidence="9">Sugar transporter</fullName>
    </submittedName>
</protein>
<accession>A0A229P4Q5</accession>
<organism evidence="9 10">
    <name type="scientific">Paenibacillus herberti</name>
    <dbReference type="NCBI Taxonomy" id="1619309"/>
    <lineage>
        <taxon>Bacteria</taxon>
        <taxon>Bacillati</taxon>
        <taxon>Bacillota</taxon>
        <taxon>Bacilli</taxon>
        <taxon>Bacillales</taxon>
        <taxon>Paenibacillaceae</taxon>
        <taxon>Paenibacillus</taxon>
    </lineage>
</organism>
<sequence length="754" mass="84065">MELTHRMRQILDLLLRSPYDITVAEIARRIGVSSRTVHRELDSVESYLHRSGILLRRKAGSGLGLEGEPEKLEQMHSQLQAPDEAELSADERQIYLLGRLLGSRDPVKLFTLANEMKVTVSTVSTDLDELTEWIGKQGLLLIRRRGYGVEITGPEPAMREAIRALLRLRLDDLSLIAIEEGRLRHPVDARVASLAGTERIPALEEVLWQWEEEQHEHPLSEEAYTDLLLRLSITAQRIGLGHAVTEAELLTLTSRKGSSDLASLQALALNRLPSVAADMLCRLLEQETKLVYSTAERRYASFLLDKAAERSSGAIPAEDLELAGIVQRLILKMEAFGDSHYSSDRSLRDGLYAHLKPALERIGAGQRIRNPLLDAVRKDYAELFAQVRSACDAVLPGPRVPEEEVAFLVMHFGSSCERQRQVRQDLRAIIVCTSGIGSSKMLAMRLGKEFPHLKMVQQASWYEASRIPASTYDLIISTVDLPLPQGQYIKLSPLLSPAEADRLREFMRGRSADSDRSSLQGERLVPLPEPSVERESVRLHKRAVLPEADAASGSEAERAAPAQTSQSSQEFQSGGTEALHSLSRAVQQCVSLLDRFRVIKLPAAEGNLEVLLLEACSREELREAVLDPSVIAMQLIQREMQGTQLIPGTDLALFHTRSELVAKPVLMLFELEQALDMKENDAHETEDGTSLKRFLLMLAPRTLNRESLEVLSEISATLLDQAMIDTLATGKEQVIRKRLAAYLTAFLDHKLESE</sequence>
<keyword evidence="3" id="KW-0805">Transcription regulation</keyword>
<dbReference type="Gene3D" id="1.10.1790.10">
    <property type="entry name" value="PRD domain"/>
    <property type="match status" value="1"/>
</dbReference>
<keyword evidence="9" id="KW-0813">Transport</keyword>
<dbReference type="OrthoDB" id="9776005at2"/>
<feature type="domain" description="PTS EIIA type-2" evidence="6">
    <location>
        <begin position="591"/>
        <end position="746"/>
    </location>
</feature>
<dbReference type="Proteomes" id="UP000215145">
    <property type="component" value="Unassembled WGS sequence"/>
</dbReference>
<evidence type="ECO:0000256" key="2">
    <source>
        <dbReference type="ARBA" id="ARBA00022737"/>
    </source>
</evidence>
<evidence type="ECO:0000256" key="5">
    <source>
        <dbReference type="SAM" id="MobiDB-lite"/>
    </source>
</evidence>
<dbReference type="EMBL" id="NMUQ01000001">
    <property type="protein sequence ID" value="OXM17057.1"/>
    <property type="molecule type" value="Genomic_DNA"/>
</dbReference>
<keyword evidence="4" id="KW-0804">Transcription</keyword>
<dbReference type="GO" id="GO:0009401">
    <property type="term" value="P:phosphoenolpyruvate-dependent sugar phosphotransferase system"/>
    <property type="evidence" value="ECO:0007669"/>
    <property type="project" value="InterPro"/>
</dbReference>
<evidence type="ECO:0000256" key="1">
    <source>
        <dbReference type="ARBA" id="ARBA00022679"/>
    </source>
</evidence>
<dbReference type="InterPro" id="IPR036095">
    <property type="entry name" value="PTS_EIIB-like_sf"/>
</dbReference>
<dbReference type="AlphaFoldDB" id="A0A229P4Q5"/>
<dbReference type="PANTHER" id="PTHR30185:SF18">
    <property type="entry name" value="TRANSCRIPTIONAL REGULATOR MTLR"/>
    <property type="match status" value="1"/>
</dbReference>
<keyword evidence="1" id="KW-0808">Transferase</keyword>
<dbReference type="RefSeq" id="WP_089524134.1">
    <property type="nucleotide sequence ID" value="NZ_NMUQ01000001.1"/>
</dbReference>
<dbReference type="Gene3D" id="3.40.930.10">
    <property type="entry name" value="Mannitol-specific EII, Chain A"/>
    <property type="match status" value="1"/>
</dbReference>
<dbReference type="InterPro" id="IPR011608">
    <property type="entry name" value="PRD"/>
</dbReference>
<dbReference type="InterPro" id="IPR013011">
    <property type="entry name" value="PTS_EIIB_2"/>
</dbReference>
<dbReference type="InterPro" id="IPR036388">
    <property type="entry name" value="WH-like_DNA-bd_sf"/>
</dbReference>
<comment type="caution">
    <text evidence="9">The sequence shown here is derived from an EMBL/GenBank/DDBJ whole genome shotgun (WGS) entry which is preliminary data.</text>
</comment>
<name>A0A229P4Q5_9BACL</name>
<dbReference type="SUPFAM" id="SSF46785">
    <property type="entry name" value="Winged helix' DNA-binding domain"/>
    <property type="match status" value="2"/>
</dbReference>
<feature type="compositionally biased region" description="Polar residues" evidence="5">
    <location>
        <begin position="562"/>
        <end position="575"/>
    </location>
</feature>
<dbReference type="InterPro" id="IPR036634">
    <property type="entry name" value="PRD_sf"/>
</dbReference>
<dbReference type="InterPro" id="IPR013196">
    <property type="entry name" value="HTH_11"/>
</dbReference>
<proteinExistence type="predicted"/>
<dbReference type="GO" id="GO:0006355">
    <property type="term" value="P:regulation of DNA-templated transcription"/>
    <property type="evidence" value="ECO:0007669"/>
    <property type="project" value="InterPro"/>
</dbReference>
<keyword evidence="10" id="KW-1185">Reference proteome</keyword>
<dbReference type="PROSITE" id="PS51099">
    <property type="entry name" value="PTS_EIIB_TYPE_2"/>
    <property type="match status" value="1"/>
</dbReference>
<dbReference type="Gene3D" id="3.40.50.2300">
    <property type="match status" value="1"/>
</dbReference>
<dbReference type="PANTHER" id="PTHR30185">
    <property type="entry name" value="CRYPTIC BETA-GLUCOSIDE BGL OPERON ANTITERMINATOR"/>
    <property type="match status" value="1"/>
</dbReference>
<dbReference type="InterPro" id="IPR016152">
    <property type="entry name" value="PTrfase/Anion_transptr"/>
</dbReference>
<keyword evidence="9" id="KW-0762">Sugar transport</keyword>